<feature type="transmembrane region" description="Helical" evidence="7">
    <location>
        <begin position="98"/>
        <end position="131"/>
    </location>
</feature>
<feature type="compositionally biased region" description="Low complexity" evidence="8">
    <location>
        <begin position="230"/>
        <end position="243"/>
    </location>
</feature>
<evidence type="ECO:0000256" key="7">
    <source>
        <dbReference type="RuleBase" id="RU363059"/>
    </source>
</evidence>
<feature type="transmembrane region" description="Helical" evidence="7">
    <location>
        <begin position="20"/>
        <end position="43"/>
    </location>
</feature>
<comment type="caution">
    <text evidence="7">Lacks conserved residue(s) required for the propagation of feature annotation.</text>
</comment>
<dbReference type="PANTHER" id="PTHR11009">
    <property type="entry name" value="DER1-LIKE PROTEIN, DERLIN"/>
    <property type="match status" value="1"/>
</dbReference>
<dbReference type="STRING" id="1314773.A0A3N2PXH4"/>
<keyword evidence="5 7" id="KW-1133">Transmembrane helix</keyword>
<comment type="subcellular location">
    <subcellularLocation>
        <location evidence="1 7">Endoplasmic reticulum membrane</location>
        <topology evidence="1 7">Multi-pass membrane protein</topology>
    </subcellularLocation>
</comment>
<sequence length="260" mass="29155">MSMADVTDGFWRLPPIARTISAATLVTSVSIYAGLLPAYWLAFIPARLFTFPPQIWRVFSNFLLTRPKLSMTFDAYFLYTNTRSLEMDNPRFAKREDLIWYFIFVCSAITAVCTYLFGGGFFLPALILAICRTATQDQRGMKASIYFFTIPAQLMPFALLLMSLLMDGPFLMELCGLFVAHLYDFLTRIYPTFTGGRNLLPTPAFLSRIVQAPRDIRRSYGTAFRPPTETPSGNATGSSTGSGPLPEAWRSRGPGRRLGD</sequence>
<feature type="transmembrane region" description="Helical" evidence="7">
    <location>
        <begin position="143"/>
        <end position="164"/>
    </location>
</feature>
<keyword evidence="10" id="KW-1185">Reference proteome</keyword>
<dbReference type="AlphaFoldDB" id="A0A3N2PXH4"/>
<organism evidence="9 10">
    <name type="scientific">Sodiomyces alkalinus (strain CBS 110278 / VKM F-3762 / F11)</name>
    <name type="common">Alkaliphilic filamentous fungus</name>
    <dbReference type="NCBI Taxonomy" id="1314773"/>
    <lineage>
        <taxon>Eukaryota</taxon>
        <taxon>Fungi</taxon>
        <taxon>Dikarya</taxon>
        <taxon>Ascomycota</taxon>
        <taxon>Pezizomycotina</taxon>
        <taxon>Sordariomycetes</taxon>
        <taxon>Hypocreomycetidae</taxon>
        <taxon>Glomerellales</taxon>
        <taxon>Plectosphaerellaceae</taxon>
        <taxon>Sodiomyces</taxon>
    </lineage>
</organism>
<keyword evidence="6 7" id="KW-0472">Membrane</keyword>
<comment type="function">
    <text evidence="7">May be involved in the degradation of misfolded endoplasmic reticulum (ER) luminal proteins.</text>
</comment>
<accession>A0A3N2PXH4</accession>
<keyword evidence="4 7" id="KW-0256">Endoplasmic reticulum</keyword>
<feature type="region of interest" description="Disordered" evidence="8">
    <location>
        <begin position="221"/>
        <end position="260"/>
    </location>
</feature>
<evidence type="ECO:0000256" key="2">
    <source>
        <dbReference type="ARBA" id="ARBA00008917"/>
    </source>
</evidence>
<dbReference type="InterPro" id="IPR007599">
    <property type="entry name" value="DER1"/>
</dbReference>
<evidence type="ECO:0000256" key="4">
    <source>
        <dbReference type="ARBA" id="ARBA00022824"/>
    </source>
</evidence>
<evidence type="ECO:0000256" key="5">
    <source>
        <dbReference type="ARBA" id="ARBA00022989"/>
    </source>
</evidence>
<dbReference type="GeneID" id="39577620"/>
<dbReference type="Pfam" id="PF04511">
    <property type="entry name" value="DER1"/>
    <property type="match status" value="1"/>
</dbReference>
<dbReference type="EMBL" id="ML119054">
    <property type="protein sequence ID" value="ROT39211.1"/>
    <property type="molecule type" value="Genomic_DNA"/>
</dbReference>
<dbReference type="RefSeq" id="XP_028467017.1">
    <property type="nucleotide sequence ID" value="XM_028609142.1"/>
</dbReference>
<dbReference type="OrthoDB" id="19102at2759"/>
<evidence type="ECO:0000313" key="10">
    <source>
        <dbReference type="Proteomes" id="UP000272025"/>
    </source>
</evidence>
<evidence type="ECO:0000256" key="8">
    <source>
        <dbReference type="SAM" id="MobiDB-lite"/>
    </source>
</evidence>
<evidence type="ECO:0000256" key="3">
    <source>
        <dbReference type="ARBA" id="ARBA00022692"/>
    </source>
</evidence>
<gene>
    <name evidence="9" type="ORF">SODALDRAFT_310543</name>
</gene>
<dbReference type="InterPro" id="IPR035952">
    <property type="entry name" value="Rhomboid-like_sf"/>
</dbReference>
<proteinExistence type="inferred from homology"/>
<name>A0A3N2PXH4_SODAK</name>
<keyword evidence="3 7" id="KW-0812">Transmembrane</keyword>
<reference evidence="9 10" key="1">
    <citation type="journal article" date="2018" name="Mol. Ecol.">
        <title>The obligate alkalophilic soda-lake fungus Sodiomyces alkalinus has shifted to a protein diet.</title>
        <authorList>
            <person name="Grum-Grzhimaylo A.A."/>
            <person name="Falkoski D.L."/>
            <person name="van den Heuvel J."/>
            <person name="Valero-Jimenez C.A."/>
            <person name="Min B."/>
            <person name="Choi I.G."/>
            <person name="Lipzen A."/>
            <person name="Daum C.G."/>
            <person name="Aanen D.K."/>
            <person name="Tsang A."/>
            <person name="Henrissat B."/>
            <person name="Bilanenko E.N."/>
            <person name="de Vries R.P."/>
            <person name="van Kan J.A.L."/>
            <person name="Grigoriev I.V."/>
            <person name="Debets A.J.M."/>
        </authorList>
    </citation>
    <scope>NUCLEOTIDE SEQUENCE [LARGE SCALE GENOMIC DNA]</scope>
    <source>
        <strain evidence="9 10">F11</strain>
    </source>
</reference>
<dbReference type="GO" id="GO:0005789">
    <property type="term" value="C:endoplasmic reticulum membrane"/>
    <property type="evidence" value="ECO:0007669"/>
    <property type="project" value="UniProtKB-SubCell"/>
</dbReference>
<evidence type="ECO:0000256" key="1">
    <source>
        <dbReference type="ARBA" id="ARBA00004477"/>
    </source>
</evidence>
<dbReference type="Proteomes" id="UP000272025">
    <property type="component" value="Unassembled WGS sequence"/>
</dbReference>
<protein>
    <recommendedName>
        <fullName evidence="7">Derlin</fullName>
    </recommendedName>
</protein>
<dbReference type="GO" id="GO:0006950">
    <property type="term" value="P:response to stress"/>
    <property type="evidence" value="ECO:0007669"/>
    <property type="project" value="UniProtKB-ARBA"/>
</dbReference>
<comment type="similarity">
    <text evidence="2 7">Belongs to the derlin family.</text>
</comment>
<dbReference type="SUPFAM" id="SSF144091">
    <property type="entry name" value="Rhomboid-like"/>
    <property type="match status" value="1"/>
</dbReference>
<evidence type="ECO:0000256" key="6">
    <source>
        <dbReference type="ARBA" id="ARBA00023136"/>
    </source>
</evidence>
<evidence type="ECO:0000313" key="9">
    <source>
        <dbReference type="EMBL" id="ROT39211.1"/>
    </source>
</evidence>